<dbReference type="Proteomes" id="UP000216101">
    <property type="component" value="Unassembled WGS sequence"/>
</dbReference>
<sequence>MLSIIRLTAAMAALSLAACGGGGGSDKPASSSSATSQALSSSSSSPQASSSSTTSSALSSSSSSSAANLVTVKINGTINGFDESGQSTTLDKSQVNVELVLLDANEQPLANAAPIASDYNNSTELRFSADLSATGATSLALYISAPGHTSYARKLPPESKINVDAKLQAVPVQTVVPGTATTASGASLDGFNIQVSGNDEQQSNGLLINIPQSLLPEDTSSLEVAVRTFDPNEPNDAEFFPGAYADSDGNELASVGFNFAEIKTSANEPVAVAMRKARQQKLAKLGGAQKTLAEEPVTINYQIPPQSCRLLESLGDSAPDMAGFQVPVYTYNSGAGLWDLIGQGTLYNAAGQQVPATQTLFNCDSATFTLEILVTNEIFQREWWNLDYPLAFNQPTDYCARVQLKNTEGQVLSGINGYVMDNDDTFNFASTLFTSSDDGTAHIRIAQSSLNPDLDAQVFFFSNSDFGYVTHPITLSSNCTNPPLQVIELSRPQLCEVSGKFLFENGQPVTRNLVYGLSSQTANAVYGFDFTYSNAQGNYRLNLPCGGHYDIYNFASILSNTQAQWQQTRIDGNLDADEQSDDGAQVVMKTQTIKHSAPLIMGSYDPASKQLILMAYGNYDAFPMDATITIKRLESGAVVDTITTRINVDAQSDDEEQPFYFLGTQTFTRDLPADSYLPVSVNLVDGLGKTWNDVNGMIYIITEPD</sequence>
<feature type="chain" id="PRO_5012515094" evidence="2">
    <location>
        <begin position="18"/>
        <end position="705"/>
    </location>
</feature>
<comment type="caution">
    <text evidence="3">The sequence shown here is derived from an EMBL/GenBank/DDBJ whole genome shotgun (WGS) entry which is preliminary data.</text>
</comment>
<organism evidence="3 4">
    <name type="scientific">Cellvibrio mixtus</name>
    <dbReference type="NCBI Taxonomy" id="39650"/>
    <lineage>
        <taxon>Bacteria</taxon>
        <taxon>Pseudomonadati</taxon>
        <taxon>Pseudomonadota</taxon>
        <taxon>Gammaproteobacteria</taxon>
        <taxon>Cellvibrionales</taxon>
        <taxon>Cellvibrionaceae</taxon>
        <taxon>Cellvibrio</taxon>
    </lineage>
</organism>
<name>A0A266QBK5_9GAMM</name>
<gene>
    <name evidence="3" type="ORF">CBP51_09755</name>
</gene>
<dbReference type="AlphaFoldDB" id="A0A266QBK5"/>
<proteinExistence type="predicted"/>
<evidence type="ECO:0000256" key="2">
    <source>
        <dbReference type="SAM" id="SignalP"/>
    </source>
</evidence>
<keyword evidence="2" id="KW-0732">Signal</keyword>
<dbReference type="EMBL" id="NHNI01000001">
    <property type="protein sequence ID" value="OZY87242.1"/>
    <property type="molecule type" value="Genomic_DNA"/>
</dbReference>
<evidence type="ECO:0000256" key="1">
    <source>
        <dbReference type="SAM" id="MobiDB-lite"/>
    </source>
</evidence>
<feature type="region of interest" description="Disordered" evidence="1">
    <location>
        <begin position="25"/>
        <end position="61"/>
    </location>
</feature>
<dbReference type="RefSeq" id="WP_094984699.1">
    <property type="nucleotide sequence ID" value="NZ_NHNI01000001.1"/>
</dbReference>
<accession>A0A266QBK5</accession>
<protein>
    <submittedName>
        <fullName evidence="3">Uncharacterized protein</fullName>
    </submittedName>
</protein>
<feature type="compositionally biased region" description="Low complexity" evidence="1">
    <location>
        <begin position="26"/>
        <end position="61"/>
    </location>
</feature>
<keyword evidence="4" id="KW-1185">Reference proteome</keyword>
<dbReference type="PROSITE" id="PS51257">
    <property type="entry name" value="PROKAR_LIPOPROTEIN"/>
    <property type="match status" value="1"/>
</dbReference>
<evidence type="ECO:0000313" key="3">
    <source>
        <dbReference type="EMBL" id="OZY87242.1"/>
    </source>
</evidence>
<reference evidence="4" key="1">
    <citation type="submission" date="2017-05" db="EMBL/GenBank/DDBJ databases">
        <authorList>
            <person name="Barney B.M."/>
        </authorList>
    </citation>
    <scope>NUCLEOTIDE SEQUENCE [LARGE SCALE GENOMIC DNA]</scope>
    <source>
        <strain evidence="4">PSBB022</strain>
    </source>
</reference>
<feature type="signal peptide" evidence="2">
    <location>
        <begin position="1"/>
        <end position="17"/>
    </location>
</feature>
<evidence type="ECO:0000313" key="4">
    <source>
        <dbReference type="Proteomes" id="UP000216101"/>
    </source>
</evidence>